<sequence>VLVSISECCFERDTLFTVHCSSFRGIGANWKNELFYLVVDGRSSCSEVDVGNIEIPCGCDPDVNVYEIDHTIVENSCGIPQLDQPLTETNLLTSTSTNVEDVPIDIGLENQEYLKRNAVKRFTKHTVGLICFNTLSLLAGGNNDNRTRHKLRKDKIS</sequence>
<evidence type="ECO:0000313" key="2">
    <source>
        <dbReference type="Proteomes" id="UP001353858"/>
    </source>
</evidence>
<dbReference type="Proteomes" id="UP001353858">
    <property type="component" value="Unassembled WGS sequence"/>
</dbReference>
<gene>
    <name evidence="1" type="ORF">RN001_006020</name>
</gene>
<keyword evidence="2" id="KW-1185">Reference proteome</keyword>
<evidence type="ECO:0000313" key="1">
    <source>
        <dbReference type="EMBL" id="KAK4882701.1"/>
    </source>
</evidence>
<name>A0AAN7PHV6_9COLE</name>
<accession>A0AAN7PHV6</accession>
<dbReference type="EMBL" id="JARPUR010000002">
    <property type="protein sequence ID" value="KAK4882701.1"/>
    <property type="molecule type" value="Genomic_DNA"/>
</dbReference>
<organism evidence="1 2">
    <name type="scientific">Aquatica leii</name>
    <dbReference type="NCBI Taxonomy" id="1421715"/>
    <lineage>
        <taxon>Eukaryota</taxon>
        <taxon>Metazoa</taxon>
        <taxon>Ecdysozoa</taxon>
        <taxon>Arthropoda</taxon>
        <taxon>Hexapoda</taxon>
        <taxon>Insecta</taxon>
        <taxon>Pterygota</taxon>
        <taxon>Neoptera</taxon>
        <taxon>Endopterygota</taxon>
        <taxon>Coleoptera</taxon>
        <taxon>Polyphaga</taxon>
        <taxon>Elateriformia</taxon>
        <taxon>Elateroidea</taxon>
        <taxon>Lampyridae</taxon>
        <taxon>Luciolinae</taxon>
        <taxon>Aquatica</taxon>
    </lineage>
</organism>
<feature type="non-terminal residue" evidence="1">
    <location>
        <position position="1"/>
    </location>
</feature>
<dbReference type="AlphaFoldDB" id="A0AAN7PHV6"/>
<proteinExistence type="predicted"/>
<comment type="caution">
    <text evidence="1">The sequence shown here is derived from an EMBL/GenBank/DDBJ whole genome shotgun (WGS) entry which is preliminary data.</text>
</comment>
<protein>
    <submittedName>
        <fullName evidence="1">Uncharacterized protein</fullName>
    </submittedName>
</protein>
<reference evidence="2" key="1">
    <citation type="submission" date="2023-01" db="EMBL/GenBank/DDBJ databases">
        <title>Key to firefly adult light organ development and bioluminescence: homeobox transcription factors regulate luciferase expression and transportation to peroxisome.</title>
        <authorList>
            <person name="Fu X."/>
        </authorList>
    </citation>
    <scope>NUCLEOTIDE SEQUENCE [LARGE SCALE GENOMIC DNA]</scope>
</reference>